<comment type="caution">
    <text evidence="1">The sequence shown here is derived from an EMBL/GenBank/DDBJ whole genome shotgun (WGS) entry which is preliminary data.</text>
</comment>
<dbReference type="EMBL" id="PJNW01000011">
    <property type="protein sequence ID" value="PKR88653.1"/>
    <property type="molecule type" value="Genomic_DNA"/>
</dbReference>
<protein>
    <submittedName>
        <fullName evidence="1">YjjI family glycine radical enzyme</fullName>
    </submittedName>
</protein>
<gene>
    <name evidence="1" type="ORF">CXZ10_14820</name>
</gene>
<dbReference type="NCBIfam" id="TIGR04040">
    <property type="entry name" value="glycyl_YjjI"/>
    <property type="match status" value="1"/>
</dbReference>
<evidence type="ECO:0000313" key="1">
    <source>
        <dbReference type="EMBL" id="PKR88653.1"/>
    </source>
</evidence>
<evidence type="ECO:0000313" key="2">
    <source>
        <dbReference type="Proteomes" id="UP000233491"/>
    </source>
</evidence>
<organism evidence="1 2">
    <name type="scientific">Pleomorphomonas diazotrophica</name>
    <dbReference type="NCBI Taxonomy" id="1166257"/>
    <lineage>
        <taxon>Bacteria</taxon>
        <taxon>Pseudomonadati</taxon>
        <taxon>Pseudomonadota</taxon>
        <taxon>Alphaproteobacteria</taxon>
        <taxon>Hyphomicrobiales</taxon>
        <taxon>Pleomorphomonadaceae</taxon>
        <taxon>Pleomorphomonas</taxon>
    </lineage>
</organism>
<dbReference type="SUPFAM" id="SSF51998">
    <property type="entry name" value="PFL-like glycyl radical enzymes"/>
    <property type="match status" value="1"/>
</dbReference>
<dbReference type="Proteomes" id="UP000233491">
    <property type="component" value="Unassembled WGS sequence"/>
</dbReference>
<sequence>MTETLGQLRKIAQDRTLSFKQKEHALAVEAENMLPYVLLDAETRAALDARIICDMYEGHAPYKPRYVLPDYEVVLKNGSAHLELPKPETLDEAISTLQIAYHHVPSVTGMPVFIGHLDALLLPFCDGVSDDELYRKIKLFWRYIDRVLPDAFLHANIGPADNRVARAILRVDAELKQVAPNLTFLYDPEVSGEAMLRLCTDNIIACSKPHIANHPVHREVFDEPGYAIVSCYNALPLRGGAASLARVNLKKVAEASASEVDFLDVQLPRYVNLNARLMRARIDYLFRQSGFFGGNFLVEEGWIDKGRFTAMFGIFAMAEAVNHLQDLAGRPGRYGHDAEANALGHRISARLAELVDREPMDHIWRGVAMLHAQAGLSSDAGTTPGVRIPYGSEPDPVSHVQALLPHHQHYLSGVSEILTLDETVRANPEAVFQLAKGALQLGFREFTANVTGNDLVRVTGFMIRLSDVKLYNAAKGSRVNTTALGAEAADTVHILDRKPRVVGLELMAGSGV</sequence>
<dbReference type="Pfam" id="PF11230">
    <property type="entry name" value="YjjI-like"/>
    <property type="match status" value="1"/>
</dbReference>
<dbReference type="PIRSF" id="PIRSF028991">
    <property type="entry name" value="Glycl_rad_HI0521_prd"/>
    <property type="match status" value="1"/>
</dbReference>
<name>A0A1I4T098_9HYPH</name>
<accession>A0A1I4T098</accession>
<reference evidence="1 2" key="1">
    <citation type="submission" date="2017-12" db="EMBL/GenBank/DDBJ databases">
        <title>Anaerobic carbon monoxide metabolism by Pleomorphomonas carboxyditropha sp. nov., a new mesophilic hydrogenogenic carboxidotroph.</title>
        <authorList>
            <person name="Esquivel-Elizondo S."/>
            <person name="Krajmalnik-Brown R."/>
        </authorList>
    </citation>
    <scope>NUCLEOTIDE SEQUENCE [LARGE SCALE GENOMIC DNA]</scope>
    <source>
        <strain evidence="1 2">R5-392</strain>
    </source>
</reference>
<dbReference type="RefSeq" id="WP_101290106.1">
    <property type="nucleotide sequence ID" value="NZ_FOUQ01000004.1"/>
</dbReference>
<keyword evidence="2" id="KW-1185">Reference proteome</keyword>
<dbReference type="OrthoDB" id="6189458at2"/>
<dbReference type="InterPro" id="IPR016905">
    <property type="entry name" value="Glycyl_radical_YjjI-like"/>
</dbReference>
<proteinExistence type="predicted"/>
<dbReference type="AlphaFoldDB" id="A0A1I4T098"/>